<keyword evidence="4" id="KW-0804">Transcription</keyword>
<dbReference type="InterPro" id="IPR000847">
    <property type="entry name" value="LysR_HTH_N"/>
</dbReference>
<dbReference type="EMBL" id="CP043538">
    <property type="protein sequence ID" value="QGY01894.1"/>
    <property type="molecule type" value="Genomic_DNA"/>
</dbReference>
<reference evidence="6 7" key="2">
    <citation type="journal article" date="2013" name="Genome Announc.">
        <title>Draft Genome Sequence of Methylobacterium mesophilicum Strain SR1.6/6, Isolated from Citrus sinensis.</title>
        <authorList>
            <person name="Marinho Almeida D."/>
            <person name="Dini-Andreote F."/>
            <person name="Camargo Neves A.A."/>
            <person name="Juca Ramos R.T."/>
            <person name="Andreote F.D."/>
            <person name="Carneiro A.R."/>
            <person name="Oliveira de Souza Lima A."/>
            <person name="Caracciolo Gomes de Sa P.H."/>
            <person name="Ribeiro Barbosa M.S."/>
            <person name="Araujo W.L."/>
            <person name="Silva A."/>
        </authorList>
    </citation>
    <scope>NUCLEOTIDE SEQUENCE [LARGE SCALE GENOMIC DNA]</scope>
    <source>
        <strain evidence="6 7">SR1.6/6</strain>
    </source>
</reference>
<dbReference type="InterPro" id="IPR058163">
    <property type="entry name" value="LysR-type_TF_proteobact-type"/>
</dbReference>
<evidence type="ECO:0000256" key="2">
    <source>
        <dbReference type="ARBA" id="ARBA00023015"/>
    </source>
</evidence>
<dbReference type="GO" id="GO:0003677">
    <property type="term" value="F:DNA binding"/>
    <property type="evidence" value="ECO:0007669"/>
    <property type="project" value="UniProtKB-KW"/>
</dbReference>
<keyword evidence="3" id="KW-0238">DNA-binding</keyword>
<organism evidence="6 7">
    <name type="scientific">Methylobacterium mesophilicum SR1.6/6</name>
    <dbReference type="NCBI Taxonomy" id="908290"/>
    <lineage>
        <taxon>Bacteria</taxon>
        <taxon>Pseudomonadati</taxon>
        <taxon>Pseudomonadota</taxon>
        <taxon>Alphaproteobacteria</taxon>
        <taxon>Hyphomicrobiales</taxon>
        <taxon>Methylobacteriaceae</taxon>
        <taxon>Methylobacterium</taxon>
    </lineage>
</organism>
<dbReference type="SUPFAM" id="SSF46785">
    <property type="entry name" value="Winged helix' DNA-binding domain"/>
    <property type="match status" value="1"/>
</dbReference>
<evidence type="ECO:0000313" key="7">
    <source>
        <dbReference type="Proteomes" id="UP000012488"/>
    </source>
</evidence>
<evidence type="ECO:0000256" key="1">
    <source>
        <dbReference type="ARBA" id="ARBA00009437"/>
    </source>
</evidence>
<evidence type="ECO:0000256" key="3">
    <source>
        <dbReference type="ARBA" id="ARBA00023125"/>
    </source>
</evidence>
<dbReference type="Gene3D" id="1.10.10.10">
    <property type="entry name" value="Winged helix-like DNA-binding domain superfamily/Winged helix DNA-binding domain"/>
    <property type="match status" value="1"/>
</dbReference>
<reference evidence="6 7" key="1">
    <citation type="journal article" date="2012" name="Genet. Mol. Biol.">
        <title>Analysis of 16S rRNA and mxaF genes revealing insights into Methylobacterium niche-specific plant association.</title>
        <authorList>
            <person name="Dourado M.N."/>
            <person name="Andreote F.D."/>
            <person name="Dini-Andreote F."/>
            <person name="Conti R."/>
            <person name="Araujo J.M."/>
            <person name="Araujo W.L."/>
        </authorList>
    </citation>
    <scope>NUCLEOTIDE SEQUENCE [LARGE SCALE GENOMIC DNA]</scope>
    <source>
        <strain evidence="6 7">SR1.6/6</strain>
    </source>
</reference>
<dbReference type="AlphaFoldDB" id="A0A6B9FL56"/>
<dbReference type="Pfam" id="PF00126">
    <property type="entry name" value="HTH_1"/>
    <property type="match status" value="1"/>
</dbReference>
<keyword evidence="2" id="KW-0805">Transcription regulation</keyword>
<dbReference type="OrthoDB" id="9813056at2"/>
<dbReference type="PROSITE" id="PS50931">
    <property type="entry name" value="HTH_LYSR"/>
    <property type="match status" value="1"/>
</dbReference>
<evidence type="ECO:0000259" key="5">
    <source>
        <dbReference type="PROSITE" id="PS50931"/>
    </source>
</evidence>
<dbReference type="FunFam" id="1.10.10.10:FF:000001">
    <property type="entry name" value="LysR family transcriptional regulator"/>
    <property type="match status" value="1"/>
</dbReference>
<dbReference type="PANTHER" id="PTHR30537">
    <property type="entry name" value="HTH-TYPE TRANSCRIPTIONAL REGULATOR"/>
    <property type="match status" value="1"/>
</dbReference>
<dbReference type="PANTHER" id="PTHR30537:SF5">
    <property type="entry name" value="HTH-TYPE TRANSCRIPTIONAL ACTIVATOR TTDR-RELATED"/>
    <property type="match status" value="1"/>
</dbReference>
<evidence type="ECO:0000256" key="4">
    <source>
        <dbReference type="ARBA" id="ARBA00023163"/>
    </source>
</evidence>
<feature type="domain" description="HTH lysR-type" evidence="5">
    <location>
        <begin position="1"/>
        <end position="61"/>
    </location>
</feature>
<comment type="similarity">
    <text evidence="1">Belongs to the LysR transcriptional regulatory family.</text>
</comment>
<evidence type="ECO:0000313" key="6">
    <source>
        <dbReference type="EMBL" id="QGY01894.1"/>
    </source>
</evidence>
<gene>
    <name evidence="6" type="ORF">MMSR116_08385</name>
</gene>
<dbReference type="InterPro" id="IPR005119">
    <property type="entry name" value="LysR_subst-bd"/>
</dbReference>
<dbReference type="InterPro" id="IPR036390">
    <property type="entry name" value="WH_DNA-bd_sf"/>
</dbReference>
<sequence>MAGADLNDLGSFMRVADAGGFRAAAQRHGVSASSLSDAVQRLEQATGVRLFNRTTRSIVPTEAGQRLLERLRPALTEIAVAYDDLTPGGEPGGTLKLDVPGVVARHILPPIAAAFLAAHPRIRLEISVTEGLVDVMEAGCVAGIRYDEHIAADMMAVPIGPRRQRYVGVASPAYLAAHGTPRHPAELEAHAGIGHLFPSGRVAVWEFERDGERIRVRPEGRLITASSDIQVAAAIAGNGVLFTFEEFVAHHVKRGELTTLLDDWPLEFDGPRIYFPRSHRRDPALAAFVRFVRAL</sequence>
<protein>
    <submittedName>
        <fullName evidence="6">LysR family transcriptional regulator</fullName>
    </submittedName>
</protein>
<dbReference type="KEGG" id="mmes:MMSR116_08385"/>
<dbReference type="Proteomes" id="UP000012488">
    <property type="component" value="Chromosome"/>
</dbReference>
<dbReference type="Pfam" id="PF03466">
    <property type="entry name" value="LysR_substrate"/>
    <property type="match status" value="1"/>
</dbReference>
<dbReference type="RefSeq" id="WP_010685650.1">
    <property type="nucleotide sequence ID" value="NZ_CP043538.1"/>
</dbReference>
<dbReference type="InterPro" id="IPR036388">
    <property type="entry name" value="WH-like_DNA-bd_sf"/>
</dbReference>
<proteinExistence type="inferred from homology"/>
<dbReference type="SUPFAM" id="SSF53850">
    <property type="entry name" value="Periplasmic binding protein-like II"/>
    <property type="match status" value="1"/>
</dbReference>
<accession>A0A6B9FL56</accession>
<dbReference type="GO" id="GO:0003700">
    <property type="term" value="F:DNA-binding transcription factor activity"/>
    <property type="evidence" value="ECO:0007669"/>
    <property type="project" value="InterPro"/>
</dbReference>
<name>A0A6B9FL56_9HYPH</name>
<dbReference type="Gene3D" id="3.40.190.10">
    <property type="entry name" value="Periplasmic binding protein-like II"/>
    <property type="match status" value="2"/>
</dbReference>